<dbReference type="InterPro" id="IPR052771">
    <property type="entry name" value="Neurotrophin_sig_adaptor"/>
</dbReference>
<gene>
    <name evidence="2" type="ORF">KIN20_005534</name>
</gene>
<dbReference type="GO" id="GO:0019887">
    <property type="term" value="F:protein kinase regulator activity"/>
    <property type="evidence" value="ECO:0007669"/>
    <property type="project" value="TreeGrafter"/>
</dbReference>
<feature type="domain" description="KAP NTPase" evidence="1">
    <location>
        <begin position="21"/>
        <end position="156"/>
    </location>
</feature>
<dbReference type="PANTHER" id="PTHR24116:SF0">
    <property type="entry name" value="KINASE D-INTERACTING SUBSTRATE OF 220 KDA"/>
    <property type="match status" value="1"/>
</dbReference>
<accession>A0AAD5QF86</accession>
<dbReference type="PANTHER" id="PTHR24116">
    <property type="entry name" value="KINASE D-INTERACTING SUBSTRATE OF 220 KDA"/>
    <property type="match status" value="1"/>
</dbReference>
<proteinExistence type="predicted"/>
<sequence>MIIRFGYTNVPRKRVNAAARSIHKLRFEGLMQKLQTEVDILADMIRSLDAFTRSQTRLVVVVDGLDNCEQERMVQTLDALELLFSARQHPINHNMHSALTGTELTGHDYLKNIVNMPLYLHNSALHQLQNKLKAKHESLAVWRERNRRQDTFHGSHLSLADGRPSRKATLVVGTRSIGESLLNDDYFF</sequence>
<dbReference type="AlphaFoldDB" id="A0AAD5QF86"/>
<evidence type="ECO:0000313" key="3">
    <source>
        <dbReference type="Proteomes" id="UP001196413"/>
    </source>
</evidence>
<evidence type="ECO:0000259" key="1">
    <source>
        <dbReference type="Pfam" id="PF07693"/>
    </source>
</evidence>
<dbReference type="EMBL" id="JAHQIW010000761">
    <property type="protein sequence ID" value="KAJ1349873.1"/>
    <property type="molecule type" value="Genomic_DNA"/>
</dbReference>
<comment type="caution">
    <text evidence="2">The sequence shown here is derived from an EMBL/GenBank/DDBJ whole genome shotgun (WGS) entry which is preliminary data.</text>
</comment>
<dbReference type="Pfam" id="PF07693">
    <property type="entry name" value="KAP_NTPase"/>
    <property type="match status" value="1"/>
</dbReference>
<dbReference type="Proteomes" id="UP001196413">
    <property type="component" value="Unassembled WGS sequence"/>
</dbReference>
<evidence type="ECO:0000313" key="2">
    <source>
        <dbReference type="EMBL" id="KAJ1349873.1"/>
    </source>
</evidence>
<organism evidence="2 3">
    <name type="scientific">Parelaphostrongylus tenuis</name>
    <name type="common">Meningeal worm</name>
    <dbReference type="NCBI Taxonomy" id="148309"/>
    <lineage>
        <taxon>Eukaryota</taxon>
        <taxon>Metazoa</taxon>
        <taxon>Ecdysozoa</taxon>
        <taxon>Nematoda</taxon>
        <taxon>Chromadorea</taxon>
        <taxon>Rhabditida</taxon>
        <taxon>Rhabditina</taxon>
        <taxon>Rhabditomorpha</taxon>
        <taxon>Strongyloidea</taxon>
        <taxon>Metastrongylidae</taxon>
        <taxon>Parelaphostrongylus</taxon>
    </lineage>
</organism>
<reference evidence="2" key="1">
    <citation type="submission" date="2021-06" db="EMBL/GenBank/DDBJ databases">
        <title>Parelaphostrongylus tenuis whole genome reference sequence.</title>
        <authorList>
            <person name="Garwood T.J."/>
            <person name="Larsen P.A."/>
            <person name="Fountain-Jones N.M."/>
            <person name="Garbe J.R."/>
            <person name="Macchietto M.G."/>
            <person name="Kania S.A."/>
            <person name="Gerhold R.W."/>
            <person name="Richards J.E."/>
            <person name="Wolf T.M."/>
        </authorList>
    </citation>
    <scope>NUCLEOTIDE SEQUENCE</scope>
    <source>
        <strain evidence="2">MNPRO001-30</strain>
        <tissue evidence="2">Meninges</tissue>
    </source>
</reference>
<dbReference type="GO" id="GO:0030165">
    <property type="term" value="F:PDZ domain binding"/>
    <property type="evidence" value="ECO:0007669"/>
    <property type="project" value="TreeGrafter"/>
</dbReference>
<keyword evidence="3" id="KW-1185">Reference proteome</keyword>
<protein>
    <recommendedName>
        <fullName evidence="1">KAP NTPase domain-containing protein</fullName>
    </recommendedName>
</protein>
<name>A0AAD5QF86_PARTN</name>
<dbReference type="InterPro" id="IPR011646">
    <property type="entry name" value="KAP_P-loop"/>
</dbReference>